<keyword evidence="2" id="KW-0545">Nucleotide biosynthesis</keyword>
<evidence type="ECO:0008006" key="7">
    <source>
        <dbReference type="Google" id="ProtNLM"/>
    </source>
</evidence>
<gene>
    <name evidence="5" type="ORF">A3A21_01620</name>
</gene>
<name>A0A1F6BT30_9BACT</name>
<dbReference type="InterPro" id="IPR000850">
    <property type="entry name" value="Adenylat/UMP-CMP_kin"/>
</dbReference>
<reference evidence="5 6" key="1">
    <citation type="journal article" date="2016" name="Nat. Commun.">
        <title>Thousands of microbial genomes shed light on interconnected biogeochemical processes in an aquifer system.</title>
        <authorList>
            <person name="Anantharaman K."/>
            <person name="Brown C.T."/>
            <person name="Hug L.A."/>
            <person name="Sharon I."/>
            <person name="Castelle C.J."/>
            <person name="Probst A.J."/>
            <person name="Thomas B.C."/>
            <person name="Singh A."/>
            <person name="Wilkins M.J."/>
            <person name="Karaoz U."/>
            <person name="Brodie E.L."/>
            <person name="Williams K.H."/>
            <person name="Hubbard S.S."/>
            <person name="Banfield J.F."/>
        </authorList>
    </citation>
    <scope>NUCLEOTIDE SEQUENCE [LARGE SCALE GENOMIC DNA]</scope>
</reference>
<evidence type="ECO:0000313" key="6">
    <source>
        <dbReference type="Proteomes" id="UP000176996"/>
    </source>
</evidence>
<dbReference type="GO" id="GO:0009165">
    <property type="term" value="P:nucleotide biosynthetic process"/>
    <property type="evidence" value="ECO:0007669"/>
    <property type="project" value="UniProtKB-KW"/>
</dbReference>
<evidence type="ECO:0000313" key="5">
    <source>
        <dbReference type="EMBL" id="OGG40091.1"/>
    </source>
</evidence>
<dbReference type="STRING" id="1798471.A3A21_01620"/>
<dbReference type="EMBL" id="MFKK01000034">
    <property type="protein sequence ID" value="OGG40091.1"/>
    <property type="molecule type" value="Genomic_DNA"/>
</dbReference>
<dbReference type="Pfam" id="PF00406">
    <property type="entry name" value="ADK"/>
    <property type="match status" value="1"/>
</dbReference>
<evidence type="ECO:0000256" key="2">
    <source>
        <dbReference type="ARBA" id="ARBA00022727"/>
    </source>
</evidence>
<proteinExistence type="predicted"/>
<organism evidence="5 6">
    <name type="scientific">Candidatus Jorgensenbacteria bacterium RIFCSPLOWO2_01_FULL_45_25b</name>
    <dbReference type="NCBI Taxonomy" id="1798471"/>
    <lineage>
        <taxon>Bacteria</taxon>
        <taxon>Candidatus Joergenseniibacteriota</taxon>
    </lineage>
</organism>
<evidence type="ECO:0000256" key="3">
    <source>
        <dbReference type="ARBA" id="ARBA00022741"/>
    </source>
</evidence>
<dbReference type="PANTHER" id="PTHR23359">
    <property type="entry name" value="NUCLEOTIDE KINASE"/>
    <property type="match status" value="1"/>
</dbReference>
<protein>
    <recommendedName>
        <fullName evidence="7">Adenylate kinase</fullName>
    </recommendedName>
</protein>
<dbReference type="GO" id="GO:0019205">
    <property type="term" value="F:nucleobase-containing compound kinase activity"/>
    <property type="evidence" value="ECO:0007669"/>
    <property type="project" value="InterPro"/>
</dbReference>
<dbReference type="GO" id="GO:0005524">
    <property type="term" value="F:ATP binding"/>
    <property type="evidence" value="ECO:0007669"/>
    <property type="project" value="InterPro"/>
</dbReference>
<evidence type="ECO:0000256" key="1">
    <source>
        <dbReference type="ARBA" id="ARBA00022679"/>
    </source>
</evidence>
<keyword evidence="4" id="KW-0418">Kinase</keyword>
<dbReference type="PROSITE" id="PS00113">
    <property type="entry name" value="ADENYLATE_KINASE"/>
    <property type="match status" value="1"/>
</dbReference>
<dbReference type="Proteomes" id="UP000176996">
    <property type="component" value="Unassembled WGS sequence"/>
</dbReference>
<dbReference type="Gene3D" id="3.40.50.300">
    <property type="entry name" value="P-loop containing nucleotide triphosphate hydrolases"/>
    <property type="match status" value="1"/>
</dbReference>
<dbReference type="InterPro" id="IPR033690">
    <property type="entry name" value="Adenylat_kinase_CS"/>
</dbReference>
<sequence length="357" mass="40999">MKNYEFPIFKTKTPGVTQTFHLDDPVERKKYFEAKAGEEIEKLKTYLEKNTFVGFLLGPKNSGKGTYCKLFKEAVGEKHVRHISVGDIVRSIHKDFKDEAKKAELLEYLKKNYRGLVPLNDAIDALLGRNTTTLLPTEIILTLVEREIAGSEKKAIFIDGFPRSLDQISYSLFFRALMGYRDDQDFFTFIDVPESVIDERMKYRVVCPVCQTPRSIKLLKTKEVKYDAEKKEIYLICDNAECKKARLVGKEGDKLGIEPLRERIEADKEVMKTLLRLEGVPKIYLRNALPVSEAKNNVDEYELTPAYRYEIDEKTNSVTTIQEPWVIQDDERVPSYSLLPSAIVLSLIKQLVAILPT</sequence>
<dbReference type="SUPFAM" id="SSF52540">
    <property type="entry name" value="P-loop containing nucleoside triphosphate hydrolases"/>
    <property type="match status" value="1"/>
</dbReference>
<dbReference type="AlphaFoldDB" id="A0A1F6BT30"/>
<accession>A0A1F6BT30</accession>
<keyword evidence="3" id="KW-0547">Nucleotide-binding</keyword>
<dbReference type="InterPro" id="IPR027417">
    <property type="entry name" value="P-loop_NTPase"/>
</dbReference>
<comment type="caution">
    <text evidence="5">The sequence shown here is derived from an EMBL/GenBank/DDBJ whole genome shotgun (WGS) entry which is preliminary data.</text>
</comment>
<keyword evidence="1" id="KW-0808">Transferase</keyword>
<evidence type="ECO:0000256" key="4">
    <source>
        <dbReference type="ARBA" id="ARBA00022777"/>
    </source>
</evidence>